<comment type="caution">
    <text evidence="14">The sequence shown here is derived from an EMBL/GenBank/DDBJ whole genome shotgun (WGS) entry which is preliminary data.</text>
</comment>
<evidence type="ECO:0000256" key="4">
    <source>
        <dbReference type="ARBA" id="ARBA00022692"/>
    </source>
</evidence>
<keyword evidence="5 11" id="KW-1133">Transmembrane helix</keyword>
<comment type="subcellular location">
    <subcellularLocation>
        <location evidence="1">Cell membrane</location>
        <topology evidence="1">Multi-pass membrane protein</topology>
    </subcellularLocation>
</comment>
<keyword evidence="6 11" id="KW-0472">Membrane</keyword>
<keyword evidence="10" id="KW-0175">Coiled coil</keyword>
<keyword evidence="15" id="KW-1185">Reference proteome</keyword>
<dbReference type="Pfam" id="PF02743">
    <property type="entry name" value="dCache_1"/>
    <property type="match status" value="1"/>
</dbReference>
<feature type="coiled-coil region" evidence="10">
    <location>
        <begin position="527"/>
        <end position="561"/>
    </location>
</feature>
<dbReference type="Pfam" id="PF00015">
    <property type="entry name" value="MCPsignal"/>
    <property type="match status" value="1"/>
</dbReference>
<dbReference type="PANTHER" id="PTHR32089:SF114">
    <property type="entry name" value="METHYL-ACCEPTING CHEMOTAXIS PROTEIN MCPB"/>
    <property type="match status" value="1"/>
</dbReference>
<evidence type="ECO:0000256" key="1">
    <source>
        <dbReference type="ARBA" id="ARBA00004651"/>
    </source>
</evidence>
<organism evidence="14 15">
    <name type="scientific">Clostridium cibarium</name>
    <dbReference type="NCBI Taxonomy" id="2762247"/>
    <lineage>
        <taxon>Bacteria</taxon>
        <taxon>Bacillati</taxon>
        <taxon>Bacillota</taxon>
        <taxon>Clostridia</taxon>
        <taxon>Eubacteriales</taxon>
        <taxon>Clostridiaceae</taxon>
        <taxon>Clostridium</taxon>
    </lineage>
</organism>
<accession>A0ABR8PUR4</accession>
<dbReference type="RefSeq" id="WP_191768809.1">
    <property type="nucleotide sequence ID" value="NZ_JACSRA010000016.1"/>
</dbReference>
<evidence type="ECO:0000259" key="13">
    <source>
        <dbReference type="PROSITE" id="PS50885"/>
    </source>
</evidence>
<evidence type="ECO:0000256" key="11">
    <source>
        <dbReference type="SAM" id="Phobius"/>
    </source>
</evidence>
<dbReference type="Pfam" id="PF00672">
    <property type="entry name" value="HAMP"/>
    <property type="match status" value="1"/>
</dbReference>
<keyword evidence="4 11" id="KW-0812">Transmembrane</keyword>
<dbReference type="SMART" id="SM00283">
    <property type="entry name" value="MA"/>
    <property type="match status" value="1"/>
</dbReference>
<dbReference type="CDD" id="cd11386">
    <property type="entry name" value="MCP_signal"/>
    <property type="match status" value="1"/>
</dbReference>
<dbReference type="Gene3D" id="3.30.450.20">
    <property type="entry name" value="PAS domain"/>
    <property type="match status" value="2"/>
</dbReference>
<dbReference type="Proteomes" id="UP000627781">
    <property type="component" value="Unassembled WGS sequence"/>
</dbReference>
<evidence type="ECO:0000256" key="3">
    <source>
        <dbReference type="ARBA" id="ARBA00022500"/>
    </source>
</evidence>
<evidence type="ECO:0000313" key="14">
    <source>
        <dbReference type="EMBL" id="MBD7911923.1"/>
    </source>
</evidence>
<name>A0ABR8PUR4_9CLOT</name>
<feature type="transmembrane region" description="Helical" evidence="11">
    <location>
        <begin position="291"/>
        <end position="310"/>
    </location>
</feature>
<evidence type="ECO:0000256" key="7">
    <source>
        <dbReference type="ARBA" id="ARBA00023224"/>
    </source>
</evidence>
<dbReference type="Gene3D" id="1.10.287.950">
    <property type="entry name" value="Methyl-accepting chemotaxis protein"/>
    <property type="match status" value="1"/>
</dbReference>
<keyword evidence="3" id="KW-0145">Chemotaxis</keyword>
<feature type="transmembrane region" description="Helical" evidence="11">
    <location>
        <begin position="20"/>
        <end position="40"/>
    </location>
</feature>
<dbReference type="CDD" id="cd12912">
    <property type="entry name" value="PDC2_MCP_like"/>
    <property type="match status" value="1"/>
</dbReference>
<comment type="similarity">
    <text evidence="8">Belongs to the methyl-accepting chemotaxis (MCP) protein family.</text>
</comment>
<evidence type="ECO:0000313" key="15">
    <source>
        <dbReference type="Proteomes" id="UP000627781"/>
    </source>
</evidence>
<protein>
    <submittedName>
        <fullName evidence="14">Methyl-accepting chemotaxis protein</fullName>
    </submittedName>
</protein>
<feature type="domain" description="HAMP" evidence="13">
    <location>
        <begin position="312"/>
        <end position="364"/>
    </location>
</feature>
<dbReference type="PROSITE" id="PS50111">
    <property type="entry name" value="CHEMOTAXIS_TRANSDUC_2"/>
    <property type="match status" value="1"/>
</dbReference>
<keyword evidence="2" id="KW-1003">Cell membrane</keyword>
<dbReference type="InterPro" id="IPR033479">
    <property type="entry name" value="dCache_1"/>
</dbReference>
<dbReference type="SUPFAM" id="SSF58104">
    <property type="entry name" value="Methyl-accepting chemotaxis protein (MCP) signaling domain"/>
    <property type="match status" value="1"/>
</dbReference>
<evidence type="ECO:0000256" key="5">
    <source>
        <dbReference type="ARBA" id="ARBA00022989"/>
    </source>
</evidence>
<feature type="domain" description="Methyl-accepting transducer" evidence="12">
    <location>
        <begin position="383"/>
        <end position="640"/>
    </location>
</feature>
<keyword evidence="7 9" id="KW-0807">Transducer</keyword>
<evidence type="ECO:0000256" key="6">
    <source>
        <dbReference type="ARBA" id="ARBA00023136"/>
    </source>
</evidence>
<sequence length="669" mass="73236">MNKAKIGKSKLNFNSLKVKLMIILIVICQVPLISFGAITYKMTGNILYSKLKATTNQEVDLVNVAVDNYFNGLIASTEMLSNNIDFKEIIIHPDLEVNAKSLIKGIKDTNGDIELIQFSTTDKKTIKYPEEQTEAGYDPTSRPWYKGAVENKEKIYITEPYKSNGKLVVGIAKSVTYNNEIIGVISISVNLDKLAEKISEFKVGNEGYIYISDVNGVIISHPDKSIIGEGAAAKQTYWNEVKENSKGFTEYIYNGESKYASYSTNNTTGWKILASMPENELKVDTNKIVKLLIIFFIVALPINLIVASVFSKGINDSIKKLKEIFSKASAGDLTERLHIKSKDEFGDLANSFNSMTDGICDLISSVKKSSETIADTAVSISTMSDQTTSAVEDIAKTIDQVSVGSTEQARDVEASVEELQELVYKLQEINEQAKSMHNVSENTDKMTKDGLFAMDILSSKSVDTNNASDKIEIAVKDMSGASSNIRTIINSINAIAEQTNLLALNAAIEAARAGEAGRGFSIVADEIRKLAEESTLATKDIEKLIEEVDDKSQVAVKAVNEAKSTIQEQGEAVNKTKATFDSIAKAIDNLTNMINTVQNSIIGIDKEKDVIMEKMQNLSAISEETAASTEEVSAATEEVSATMEDFNGNAKNLKDLAENLSEDINKFRI</sequence>
<dbReference type="PROSITE" id="PS50885">
    <property type="entry name" value="HAMP"/>
    <property type="match status" value="1"/>
</dbReference>
<dbReference type="SUPFAM" id="SSF103190">
    <property type="entry name" value="Sensory domain-like"/>
    <property type="match status" value="1"/>
</dbReference>
<evidence type="ECO:0000256" key="8">
    <source>
        <dbReference type="ARBA" id="ARBA00029447"/>
    </source>
</evidence>
<dbReference type="InterPro" id="IPR003660">
    <property type="entry name" value="HAMP_dom"/>
</dbReference>
<dbReference type="CDD" id="cd06225">
    <property type="entry name" value="HAMP"/>
    <property type="match status" value="1"/>
</dbReference>
<gene>
    <name evidence="14" type="ORF">H9661_11185</name>
</gene>
<dbReference type="SMART" id="SM00304">
    <property type="entry name" value="HAMP"/>
    <property type="match status" value="1"/>
</dbReference>
<dbReference type="Gene3D" id="1.10.8.500">
    <property type="entry name" value="HAMP domain in histidine kinase"/>
    <property type="match status" value="1"/>
</dbReference>
<dbReference type="InterPro" id="IPR004089">
    <property type="entry name" value="MCPsignal_dom"/>
</dbReference>
<evidence type="ECO:0000256" key="2">
    <source>
        <dbReference type="ARBA" id="ARBA00022475"/>
    </source>
</evidence>
<dbReference type="InterPro" id="IPR029151">
    <property type="entry name" value="Sensor-like_sf"/>
</dbReference>
<evidence type="ECO:0000256" key="10">
    <source>
        <dbReference type="SAM" id="Coils"/>
    </source>
</evidence>
<dbReference type="EMBL" id="JACSRA010000016">
    <property type="protein sequence ID" value="MBD7911923.1"/>
    <property type="molecule type" value="Genomic_DNA"/>
</dbReference>
<feature type="coiled-coil region" evidence="10">
    <location>
        <begin position="409"/>
        <end position="436"/>
    </location>
</feature>
<reference evidence="14 15" key="1">
    <citation type="submission" date="2020-08" db="EMBL/GenBank/DDBJ databases">
        <title>A Genomic Blueprint of the Chicken Gut Microbiome.</title>
        <authorList>
            <person name="Gilroy R."/>
            <person name="Ravi A."/>
            <person name="Getino M."/>
            <person name="Pursley I."/>
            <person name="Horton D.L."/>
            <person name="Alikhan N.-F."/>
            <person name="Baker D."/>
            <person name="Gharbi K."/>
            <person name="Hall N."/>
            <person name="Watson M."/>
            <person name="Adriaenssens E.M."/>
            <person name="Foster-Nyarko E."/>
            <person name="Jarju S."/>
            <person name="Secka A."/>
            <person name="Antonio M."/>
            <person name="Oren A."/>
            <person name="Chaudhuri R."/>
            <person name="La Ragione R.M."/>
            <person name="Hildebrand F."/>
            <person name="Pallen M.J."/>
        </authorList>
    </citation>
    <scope>NUCLEOTIDE SEQUENCE [LARGE SCALE GENOMIC DNA]</scope>
    <source>
        <strain evidence="14 15">Sa3CVN1</strain>
    </source>
</reference>
<dbReference type="CDD" id="cd12913">
    <property type="entry name" value="PDC1_MCP_like"/>
    <property type="match status" value="1"/>
</dbReference>
<dbReference type="PANTHER" id="PTHR32089">
    <property type="entry name" value="METHYL-ACCEPTING CHEMOTAXIS PROTEIN MCPB"/>
    <property type="match status" value="1"/>
</dbReference>
<proteinExistence type="inferred from homology"/>
<evidence type="ECO:0000259" key="12">
    <source>
        <dbReference type="PROSITE" id="PS50111"/>
    </source>
</evidence>
<evidence type="ECO:0000256" key="9">
    <source>
        <dbReference type="PROSITE-ProRule" id="PRU00284"/>
    </source>
</evidence>